<evidence type="ECO:0000313" key="10">
    <source>
        <dbReference type="Proteomes" id="UP000008536"/>
    </source>
</evidence>
<dbReference type="KEGG" id="zro:ZYRO0D07392g"/>
<dbReference type="InterPro" id="IPR004412">
    <property type="entry name" value="GatA"/>
</dbReference>
<dbReference type="PANTHER" id="PTHR11895:SF7">
    <property type="entry name" value="GLUTAMYL-TRNA(GLN) AMIDOTRANSFERASE SUBUNIT A, MITOCHONDRIAL"/>
    <property type="match status" value="1"/>
</dbReference>
<dbReference type="GO" id="GO:0005524">
    <property type="term" value="F:ATP binding"/>
    <property type="evidence" value="ECO:0007669"/>
    <property type="project" value="UniProtKB-KW"/>
</dbReference>
<dbReference type="InParanoid" id="C5DVK3"/>
<evidence type="ECO:0000256" key="4">
    <source>
        <dbReference type="ARBA" id="ARBA00022840"/>
    </source>
</evidence>
<dbReference type="SUPFAM" id="SSF75304">
    <property type="entry name" value="Amidase signature (AS) enzymes"/>
    <property type="match status" value="1"/>
</dbReference>
<feature type="active site" description="Charge relay system" evidence="7">
    <location>
        <position position="131"/>
    </location>
</feature>
<keyword evidence="4 7" id="KW-0067">ATP-binding</keyword>
<dbReference type="EMBL" id="CU928176">
    <property type="protein sequence ID" value="CAR27822.1"/>
    <property type="molecule type" value="Genomic_DNA"/>
</dbReference>
<dbReference type="STRING" id="559307.C5DVK3"/>
<dbReference type="NCBIfam" id="TIGR00132">
    <property type="entry name" value="gatA"/>
    <property type="match status" value="1"/>
</dbReference>
<dbReference type="Gene3D" id="3.90.1300.10">
    <property type="entry name" value="Amidase signature (AS) domain"/>
    <property type="match status" value="1"/>
</dbReference>
<name>C5DVK3_ZYGRC</name>
<proteinExistence type="inferred from homology"/>
<organism evidence="9 10">
    <name type="scientific">Zygosaccharomyces rouxii (strain ATCC 2623 / CBS 732 / NBRC 1130 / NCYC 568 / NRRL Y-229)</name>
    <dbReference type="NCBI Taxonomy" id="559307"/>
    <lineage>
        <taxon>Eukaryota</taxon>
        <taxon>Fungi</taxon>
        <taxon>Dikarya</taxon>
        <taxon>Ascomycota</taxon>
        <taxon>Saccharomycotina</taxon>
        <taxon>Saccharomycetes</taxon>
        <taxon>Saccharomycetales</taxon>
        <taxon>Saccharomycetaceae</taxon>
        <taxon>Zygosaccharomyces</taxon>
    </lineage>
</organism>
<dbReference type="Proteomes" id="UP000008536">
    <property type="component" value="Chromosome D"/>
</dbReference>
<evidence type="ECO:0000256" key="2">
    <source>
        <dbReference type="ARBA" id="ARBA00022598"/>
    </source>
</evidence>
<dbReference type="GO" id="GO:0050567">
    <property type="term" value="F:glutaminyl-tRNA synthase (glutamine-hydrolyzing) activity"/>
    <property type="evidence" value="ECO:0007669"/>
    <property type="project" value="UniProtKB-UniRule"/>
</dbReference>
<keyword evidence="10" id="KW-1185">Reference proteome</keyword>
<keyword evidence="5 7" id="KW-0648">Protein biosynthesis</keyword>
<dbReference type="GO" id="GO:0070681">
    <property type="term" value="P:glutaminyl-tRNAGln biosynthesis via transamidation"/>
    <property type="evidence" value="ECO:0007669"/>
    <property type="project" value="UniProtKB-UniRule"/>
</dbReference>
<evidence type="ECO:0000313" key="9">
    <source>
        <dbReference type="EMBL" id="CAR27822.1"/>
    </source>
</evidence>
<dbReference type="InterPro" id="IPR036928">
    <property type="entry name" value="AS_sf"/>
</dbReference>
<dbReference type="GO" id="GO:0032543">
    <property type="term" value="P:mitochondrial translation"/>
    <property type="evidence" value="ECO:0007669"/>
    <property type="project" value="UniProtKB-UniRule"/>
</dbReference>
<gene>
    <name evidence="7" type="primary">HER2</name>
    <name evidence="9" type="ordered locus">ZYRO0D07392g</name>
</gene>
<keyword evidence="3 7" id="KW-0547">Nucleotide-binding</keyword>
<dbReference type="HAMAP" id="MF_00120">
    <property type="entry name" value="GatA"/>
    <property type="match status" value="1"/>
</dbReference>
<accession>C5DVK3</accession>
<dbReference type="InterPro" id="IPR023631">
    <property type="entry name" value="Amidase_dom"/>
</dbReference>
<comment type="similarity">
    <text evidence="1 7">Belongs to the amidase family. GatA subfamily.</text>
</comment>
<dbReference type="GeneID" id="8204009"/>
<evidence type="ECO:0000256" key="6">
    <source>
        <dbReference type="ARBA" id="ARBA00047407"/>
    </source>
</evidence>
<dbReference type="HOGENOM" id="CLU_009600_7_6_1"/>
<evidence type="ECO:0000256" key="7">
    <source>
        <dbReference type="HAMAP-Rule" id="MF_03150"/>
    </source>
</evidence>
<evidence type="ECO:0000256" key="1">
    <source>
        <dbReference type="ARBA" id="ARBA00008069"/>
    </source>
</evidence>
<reference evidence="9 10" key="1">
    <citation type="journal article" date="2009" name="Genome Res.">
        <title>Comparative genomics of protoploid Saccharomycetaceae.</title>
        <authorList>
            <consortium name="The Genolevures Consortium"/>
            <person name="Souciet J.-L."/>
            <person name="Dujon B."/>
            <person name="Gaillardin C."/>
            <person name="Johnston M."/>
            <person name="Baret P.V."/>
            <person name="Cliften P."/>
            <person name="Sherman D.J."/>
            <person name="Weissenbach J."/>
            <person name="Westhof E."/>
            <person name="Wincker P."/>
            <person name="Jubin C."/>
            <person name="Poulain J."/>
            <person name="Barbe V."/>
            <person name="Segurens B."/>
            <person name="Artiguenave F."/>
            <person name="Anthouard V."/>
            <person name="Vacherie B."/>
            <person name="Val M.-E."/>
            <person name="Fulton R.S."/>
            <person name="Minx P."/>
            <person name="Wilson R."/>
            <person name="Durrens P."/>
            <person name="Jean G."/>
            <person name="Marck C."/>
            <person name="Martin T."/>
            <person name="Nikolski M."/>
            <person name="Rolland T."/>
            <person name="Seret M.-L."/>
            <person name="Casaregola S."/>
            <person name="Despons L."/>
            <person name="Fairhead C."/>
            <person name="Fischer G."/>
            <person name="Lafontaine I."/>
            <person name="Leh V."/>
            <person name="Lemaire M."/>
            <person name="de Montigny J."/>
            <person name="Neuveglise C."/>
            <person name="Thierry A."/>
            <person name="Blanc-Lenfle I."/>
            <person name="Bleykasten C."/>
            <person name="Diffels J."/>
            <person name="Fritsch E."/>
            <person name="Frangeul L."/>
            <person name="Goeffon A."/>
            <person name="Jauniaux N."/>
            <person name="Kachouri-Lafond R."/>
            <person name="Payen C."/>
            <person name="Potier S."/>
            <person name="Pribylova L."/>
            <person name="Ozanne C."/>
            <person name="Richard G.-F."/>
            <person name="Sacerdot C."/>
            <person name="Straub M.-L."/>
            <person name="Talla E."/>
        </authorList>
    </citation>
    <scope>NUCLEOTIDE SEQUENCE [LARGE SCALE GENOMIC DNA]</scope>
    <source>
        <strain evidence="9 10">ATCC 2623 / CBS 732 / BCRC 21506 / NBRC 1130 / NCYC 568 / NRRL Y-229</strain>
    </source>
</reference>
<feature type="active site" description="Charge relay system" evidence="7">
    <location>
        <position position="54"/>
    </location>
</feature>
<dbReference type="PANTHER" id="PTHR11895">
    <property type="entry name" value="TRANSAMIDASE"/>
    <property type="match status" value="1"/>
</dbReference>
<feature type="active site" description="Acyl-ester intermediate" evidence="7">
    <location>
        <position position="155"/>
    </location>
</feature>
<dbReference type="GO" id="GO:0005739">
    <property type="term" value="C:mitochondrion"/>
    <property type="evidence" value="ECO:0007669"/>
    <property type="project" value="UniProtKB-SubCell"/>
</dbReference>
<dbReference type="InterPro" id="IPR020556">
    <property type="entry name" value="Amidase_CS"/>
</dbReference>
<dbReference type="RefSeq" id="XP_002496755.1">
    <property type="nucleotide sequence ID" value="XM_002496710.1"/>
</dbReference>
<dbReference type="FunCoup" id="C5DVK3">
    <property type="interactions" value="370"/>
</dbReference>
<evidence type="ECO:0000256" key="3">
    <source>
        <dbReference type="ARBA" id="ARBA00022741"/>
    </source>
</evidence>
<evidence type="ECO:0000259" key="8">
    <source>
        <dbReference type="Pfam" id="PF01425"/>
    </source>
</evidence>
<evidence type="ECO:0000256" key="5">
    <source>
        <dbReference type="ARBA" id="ARBA00022917"/>
    </source>
</evidence>
<dbReference type="AlphaFoldDB" id="C5DVK3"/>
<dbReference type="PROSITE" id="PS00571">
    <property type="entry name" value="AMIDASES"/>
    <property type="match status" value="1"/>
</dbReference>
<dbReference type="EC" id="6.3.5.7" evidence="7"/>
<feature type="domain" description="Amidase" evidence="8">
    <location>
        <begin position="14"/>
        <end position="458"/>
    </location>
</feature>
<comment type="function">
    <text evidence="7">Allows the formation of correctly charged Gln-tRNA(Gln) through the transamidation of misacylated Glu-tRNA(Gln) in the mitochondria. The reaction takes place in the presence of glutamine and ATP through an activated gamma-phospho-Glu-tRNA(Gln).</text>
</comment>
<keyword evidence="7" id="KW-0496">Mitochondrion</keyword>
<dbReference type="Pfam" id="PF01425">
    <property type="entry name" value="Amidase"/>
    <property type="match status" value="1"/>
</dbReference>
<sequence>MGSKTALRRIQLIPELQKKYNIFTHIDNSAAEKVLPDDSANSNAPLSHLVAGIKDNIVTKDMPTTCGSKILLDYMSPFDATCVKLLRDAGALLVGKTNLDEFGMGSTGIHSYFGPVRNPLFPNENAVAGGSSSGSAAAVAAGATDFALGTDTGGSVRLPAAYTSTLGFKPSYGRISRFGVIAYAQSLDTVGILAKDLSVLRKVFGVLDKYDERDPTSLSNKLRDAISDRRVKRSTYRIGIPKEFVQGSMAKELMEPLSNFLEKLMKQGHELYPVSMPSMKFALPVYFTISPAEAASNLARFDGIRYGTRSEKGDLEDGTLFSPTRDAFGQVVKDRMVLGNYNLCSEAFKDSYIRAQRLRVKTIDEFDSIFRFPNLLTGSKGNDAGLDLILGLTNDGPPQSIDHYHEEKVSSPINEYKNDIFVTPMSLAGLPVISFPLKRDAPLGVQFAGQYGDDSTVLDACSLLVDNDN</sequence>
<dbReference type="InterPro" id="IPR000120">
    <property type="entry name" value="Amidase"/>
</dbReference>
<comment type="catalytic activity">
    <reaction evidence="6 7">
        <text>L-glutamyl-tRNA(Gln) + L-glutamine + ATP + H2O = L-glutaminyl-tRNA(Gln) + L-glutamate + ADP + phosphate + H(+)</text>
        <dbReference type="Rhea" id="RHEA:17521"/>
        <dbReference type="Rhea" id="RHEA-COMP:9681"/>
        <dbReference type="Rhea" id="RHEA-COMP:9684"/>
        <dbReference type="ChEBI" id="CHEBI:15377"/>
        <dbReference type="ChEBI" id="CHEBI:15378"/>
        <dbReference type="ChEBI" id="CHEBI:29985"/>
        <dbReference type="ChEBI" id="CHEBI:30616"/>
        <dbReference type="ChEBI" id="CHEBI:43474"/>
        <dbReference type="ChEBI" id="CHEBI:58359"/>
        <dbReference type="ChEBI" id="CHEBI:78520"/>
        <dbReference type="ChEBI" id="CHEBI:78521"/>
        <dbReference type="ChEBI" id="CHEBI:456216"/>
        <dbReference type="EC" id="6.3.5.7"/>
    </reaction>
</comment>
<comment type="subunit">
    <text evidence="7">Subunit of the heterotrimeric GatFAB amidotransferase (AdT) complex, composed of A, B and F subunits.</text>
</comment>
<comment type="subcellular location">
    <subcellularLocation>
        <location evidence="7">Mitochondrion</location>
    </subcellularLocation>
</comment>
<keyword evidence="2 7" id="KW-0436">Ligase</keyword>
<protein>
    <recommendedName>
        <fullName evidence="7">Glutamyl-tRNA(Gln) amidotransferase subunit A, mitochondrial</fullName>
        <shortName evidence="7">Glu-AdT subunit A</shortName>
        <ecNumber evidence="7">6.3.5.7</ecNumber>
    </recommendedName>
</protein>
<dbReference type="GO" id="GO:0030956">
    <property type="term" value="C:glutamyl-tRNA(Gln) amidotransferase complex"/>
    <property type="evidence" value="ECO:0007669"/>
    <property type="project" value="UniProtKB-UniRule"/>
</dbReference>